<name>A0ABR1NYD0_DIAER</name>
<accession>A0ABR1NYD0</accession>
<evidence type="ECO:0000256" key="1">
    <source>
        <dbReference type="SAM" id="MobiDB-lite"/>
    </source>
</evidence>
<dbReference type="Proteomes" id="UP001430848">
    <property type="component" value="Unassembled WGS sequence"/>
</dbReference>
<keyword evidence="3" id="KW-1185">Reference proteome</keyword>
<dbReference type="EMBL" id="JAKNSF020000077">
    <property type="protein sequence ID" value="KAK7720300.1"/>
    <property type="molecule type" value="Genomic_DNA"/>
</dbReference>
<feature type="region of interest" description="Disordered" evidence="1">
    <location>
        <begin position="25"/>
        <end position="51"/>
    </location>
</feature>
<gene>
    <name evidence="2" type="ORF">SLS63_009972</name>
</gene>
<feature type="compositionally biased region" description="Polar residues" evidence="1">
    <location>
        <begin position="28"/>
        <end position="46"/>
    </location>
</feature>
<organism evidence="2 3">
    <name type="scientific">Diaporthe eres</name>
    <name type="common">Phomopsis oblonga</name>
    <dbReference type="NCBI Taxonomy" id="83184"/>
    <lineage>
        <taxon>Eukaryota</taxon>
        <taxon>Fungi</taxon>
        <taxon>Dikarya</taxon>
        <taxon>Ascomycota</taxon>
        <taxon>Pezizomycotina</taxon>
        <taxon>Sordariomycetes</taxon>
        <taxon>Sordariomycetidae</taxon>
        <taxon>Diaporthales</taxon>
        <taxon>Diaporthaceae</taxon>
        <taxon>Diaporthe</taxon>
        <taxon>Diaporthe eres species complex</taxon>
    </lineage>
</organism>
<sequence>MIARQLVVCEAGGDPAKITGLADAQVESGRQTVPSETRSEPRSGQNGWEPDPFGQIFAGKRMAKLPNRPLNRLGVQLLEKAEALGVTLDDDATVYWGAACITLMQAGFQPRTSFFVAICQRLSQCAEGADDLGEFLAALHPGLLCEKTAVGYTVERDGKLISWRGSVAAQYYVEIFVLAASLAPEERKKKRSRG</sequence>
<evidence type="ECO:0000313" key="2">
    <source>
        <dbReference type="EMBL" id="KAK7720300.1"/>
    </source>
</evidence>
<comment type="caution">
    <text evidence="2">The sequence shown here is derived from an EMBL/GenBank/DDBJ whole genome shotgun (WGS) entry which is preliminary data.</text>
</comment>
<protein>
    <submittedName>
        <fullName evidence="2">Uncharacterized protein</fullName>
    </submittedName>
</protein>
<reference evidence="2 3" key="1">
    <citation type="submission" date="2024-02" db="EMBL/GenBank/DDBJ databases">
        <title>De novo assembly and annotation of 12 fungi associated with fruit tree decline syndrome in Ontario, Canada.</title>
        <authorList>
            <person name="Sulman M."/>
            <person name="Ellouze W."/>
            <person name="Ilyukhin E."/>
        </authorList>
    </citation>
    <scope>NUCLEOTIDE SEQUENCE [LARGE SCALE GENOMIC DNA]</scope>
    <source>
        <strain evidence="2 3">M169</strain>
    </source>
</reference>
<proteinExistence type="predicted"/>
<evidence type="ECO:0000313" key="3">
    <source>
        <dbReference type="Proteomes" id="UP001430848"/>
    </source>
</evidence>